<evidence type="ECO:0000313" key="3">
    <source>
        <dbReference type="Proteomes" id="UP000240259"/>
    </source>
</evidence>
<keyword evidence="3" id="KW-1185">Reference proteome</keyword>
<dbReference type="OrthoDB" id="9791637at2"/>
<feature type="domain" description="Cupin type-2" evidence="1">
    <location>
        <begin position="36"/>
        <end position="102"/>
    </location>
</feature>
<dbReference type="InterPro" id="IPR011051">
    <property type="entry name" value="RmlC_Cupin_sf"/>
</dbReference>
<dbReference type="EMBL" id="PZJX01000029">
    <property type="protein sequence ID" value="PTE09344.1"/>
    <property type="molecule type" value="Genomic_DNA"/>
</dbReference>
<evidence type="ECO:0000259" key="1">
    <source>
        <dbReference type="Pfam" id="PF07883"/>
    </source>
</evidence>
<protein>
    <submittedName>
        <fullName evidence="2">Cupin domain-containing protein</fullName>
    </submittedName>
</protein>
<comment type="caution">
    <text evidence="2">The sequence shown here is derived from an EMBL/GenBank/DDBJ whole genome shotgun (WGS) entry which is preliminary data.</text>
</comment>
<dbReference type="InterPro" id="IPR014710">
    <property type="entry name" value="RmlC-like_jellyroll"/>
</dbReference>
<dbReference type="RefSeq" id="WP_107650407.1">
    <property type="nucleotide sequence ID" value="NZ_PZJX01000029.1"/>
</dbReference>
<name>A0A2T4IUK3_9HYPH</name>
<organism evidence="2 3">
    <name type="scientific">Mesorhizobium helmanticense</name>
    <dbReference type="NCBI Taxonomy" id="1776423"/>
    <lineage>
        <taxon>Bacteria</taxon>
        <taxon>Pseudomonadati</taxon>
        <taxon>Pseudomonadota</taxon>
        <taxon>Alphaproteobacteria</taxon>
        <taxon>Hyphomicrobiales</taxon>
        <taxon>Phyllobacteriaceae</taxon>
        <taxon>Mesorhizobium</taxon>
    </lineage>
</organism>
<dbReference type="Gene3D" id="2.60.120.10">
    <property type="entry name" value="Jelly Rolls"/>
    <property type="match status" value="1"/>
</dbReference>
<dbReference type="InterPro" id="IPR013096">
    <property type="entry name" value="Cupin_2"/>
</dbReference>
<sequence length="214" mass="22874">MSRCGDVYENKVTGEFAVILRGTEDRGQGPGIAHLTARPGAAVVGEHFHPNMVERFTVVSGRLDARIAGKTFSLEPGQSATVEAGVAHDWWNSSKTDEAHVLIEFDRAPGADHIDPNRFELLIGMLFGLANAGKVDKKGRPSPLQAAVIAREFADVIVFTRPSPAIQKVALGILAPLANLLGYRAIDPSYCKPHGHITPAPEILALAGLPAARF</sequence>
<proteinExistence type="predicted"/>
<dbReference type="Pfam" id="PF07883">
    <property type="entry name" value="Cupin_2"/>
    <property type="match status" value="1"/>
</dbReference>
<evidence type="ECO:0000313" key="2">
    <source>
        <dbReference type="EMBL" id="PTE09344.1"/>
    </source>
</evidence>
<gene>
    <name evidence="2" type="ORF">C9427_16545</name>
</gene>
<reference evidence="2 3" key="1">
    <citation type="submission" date="2018-03" db="EMBL/GenBank/DDBJ databases">
        <title>Genome sequence of the symbiotic type strain Mesorhizobium helmanticense CSLC115NT isolated from Lotus corniculatus nodules.</title>
        <authorList>
            <person name="Sannazzaro A.I."/>
            <person name="Torres Tejerizo G.A."/>
            <person name="Dip D."/>
            <person name="Caballero M."/>
            <person name="Pistorio M."/>
            <person name="Estrella M.J."/>
        </authorList>
    </citation>
    <scope>NUCLEOTIDE SEQUENCE [LARGE SCALE GENOMIC DNA]</scope>
    <source>
        <strain evidence="2 3">CSLC115N</strain>
    </source>
</reference>
<dbReference type="Proteomes" id="UP000240259">
    <property type="component" value="Unassembled WGS sequence"/>
</dbReference>
<accession>A0A2T4IUK3</accession>
<dbReference type="SUPFAM" id="SSF51182">
    <property type="entry name" value="RmlC-like cupins"/>
    <property type="match status" value="1"/>
</dbReference>
<dbReference type="AlphaFoldDB" id="A0A2T4IUK3"/>